<accession>A0A5Q2WEN9</accession>
<organism evidence="1 2">
    <name type="scientific">Mycobacterium phage Quesadilla</name>
    <dbReference type="NCBI Taxonomy" id="2664226"/>
    <lineage>
        <taxon>Viruses</taxon>
        <taxon>Duplodnaviria</taxon>
        <taxon>Heunggongvirae</taxon>
        <taxon>Uroviricota</taxon>
        <taxon>Caudoviricetes</taxon>
        <taxon>Bclasvirinae</taxon>
        <taxon>Quesadillavirus</taxon>
        <taxon>Quesadillavirus quesadilla</taxon>
    </lineage>
</organism>
<sequence>MSHRDPADQPEHICAELGELQPECDGYYCRLEREELLAAIQAPCKVHSIARCTICSPPLAVELERRRLEGLLERHREVLGKHPGHVHASLMIQALELELAGLR</sequence>
<evidence type="ECO:0000313" key="1">
    <source>
        <dbReference type="EMBL" id="QGH75344.1"/>
    </source>
</evidence>
<reference evidence="1 2" key="1">
    <citation type="submission" date="2019-10" db="EMBL/GenBank/DDBJ databases">
        <authorList>
            <person name="Jorgensen H.J."/>
            <person name="Tolsma S."/>
            <person name="Caruso S.M."/>
            <person name="Garlena R.A."/>
            <person name="Russell D.A."/>
            <person name="Pope W.H."/>
            <person name="Jacobs-Se D."/>
            <person name="Hatfull G.F."/>
        </authorList>
    </citation>
    <scope>NUCLEOTIDE SEQUENCE [LARGE SCALE GENOMIC DNA]</scope>
</reference>
<dbReference type="EMBL" id="MN617843">
    <property type="protein sequence ID" value="QGH75344.1"/>
    <property type="molecule type" value="Genomic_DNA"/>
</dbReference>
<evidence type="ECO:0000313" key="2">
    <source>
        <dbReference type="Proteomes" id="UP000370142"/>
    </source>
</evidence>
<name>A0A5Q2WEN9_9CAUD</name>
<dbReference type="RefSeq" id="YP_009949852.1">
    <property type="nucleotide sequence ID" value="NC_051584.1"/>
</dbReference>
<dbReference type="GeneID" id="60321260"/>
<gene>
    <name evidence="1" type="primary">96</name>
    <name evidence="1" type="ORF">SEA_QUESADILLA_96</name>
</gene>
<dbReference type="KEGG" id="vg:60321260"/>
<keyword evidence="2" id="KW-1185">Reference proteome</keyword>
<protein>
    <submittedName>
        <fullName evidence="1">Uncharacterized protein</fullName>
    </submittedName>
</protein>
<proteinExistence type="predicted"/>
<dbReference type="Proteomes" id="UP000370142">
    <property type="component" value="Segment"/>
</dbReference>